<protein>
    <submittedName>
        <fullName evidence="2">Glycosyltransferase family 2 protein</fullName>
    </submittedName>
</protein>
<organism evidence="2 3">
    <name type="scientific">Bacteroides fragilis</name>
    <dbReference type="NCBI Taxonomy" id="817"/>
    <lineage>
        <taxon>Bacteria</taxon>
        <taxon>Pseudomonadati</taxon>
        <taxon>Bacteroidota</taxon>
        <taxon>Bacteroidia</taxon>
        <taxon>Bacteroidales</taxon>
        <taxon>Bacteroidaceae</taxon>
        <taxon>Bacteroides</taxon>
    </lineage>
</organism>
<dbReference type="AlphaFoldDB" id="A0A413JVN9"/>
<dbReference type="GO" id="GO:0016758">
    <property type="term" value="F:hexosyltransferase activity"/>
    <property type="evidence" value="ECO:0007669"/>
    <property type="project" value="UniProtKB-ARBA"/>
</dbReference>
<sequence>MAKLLSVIVPSYNVEQYLKKTVESFLKCKTLSEIELIIVSDGSTDKTVEIANKYKEEYPEAVVVIDKENGGHGSTINSGLKVAKGKYLIVVDGDDWIDANAIDLIVKQLRNVEVDVVISGHYRNYMDEGTEEHRGYDEATGEVRTLKYLLDKGYQIPMTDTCYRTEMLREIGLQIQEKTFYVDEEFCTIPYLKANRFLFTGQSYYHYRLGSATQSVSPDNMVKRVDHRLRVFNKLFDILNTAKFNVNSREYFVRRLSAVVNTTYLIYYVYYSNRKEGRILGDNFYIKLCGLNKELAVRTSRIRNQMRLLNILHISREGYELFKKIIR</sequence>
<dbReference type="CDD" id="cd00761">
    <property type="entry name" value="Glyco_tranf_GTA_type"/>
    <property type="match status" value="1"/>
</dbReference>
<dbReference type="EMBL" id="QSDG01000014">
    <property type="protein sequence ID" value="RGY67436.1"/>
    <property type="molecule type" value="Genomic_DNA"/>
</dbReference>
<feature type="domain" description="Glycosyltransferase 2-like" evidence="1">
    <location>
        <begin position="6"/>
        <end position="135"/>
    </location>
</feature>
<dbReference type="RefSeq" id="WP_005821893.1">
    <property type="nucleotide sequence ID" value="NZ_JAGJHE010000011.1"/>
</dbReference>
<dbReference type="Proteomes" id="UP000284614">
    <property type="component" value="Unassembled WGS sequence"/>
</dbReference>
<dbReference type="InterPro" id="IPR029044">
    <property type="entry name" value="Nucleotide-diphossugar_trans"/>
</dbReference>
<dbReference type="InterPro" id="IPR001173">
    <property type="entry name" value="Glyco_trans_2-like"/>
</dbReference>
<dbReference type="SUPFAM" id="SSF53448">
    <property type="entry name" value="Nucleotide-diphospho-sugar transferases"/>
    <property type="match status" value="1"/>
</dbReference>
<evidence type="ECO:0000259" key="1">
    <source>
        <dbReference type="Pfam" id="PF00535"/>
    </source>
</evidence>
<dbReference type="Gene3D" id="3.90.550.10">
    <property type="entry name" value="Spore Coat Polysaccharide Biosynthesis Protein SpsA, Chain A"/>
    <property type="match status" value="1"/>
</dbReference>
<accession>A0A413JVN9</accession>
<evidence type="ECO:0000313" key="2">
    <source>
        <dbReference type="EMBL" id="RGY67436.1"/>
    </source>
</evidence>
<dbReference type="Pfam" id="PF00535">
    <property type="entry name" value="Glycos_transf_2"/>
    <property type="match status" value="1"/>
</dbReference>
<evidence type="ECO:0000313" key="3">
    <source>
        <dbReference type="Proteomes" id="UP000284614"/>
    </source>
</evidence>
<gene>
    <name evidence="2" type="ORF">DXA27_15185</name>
</gene>
<dbReference type="PANTHER" id="PTHR22916:SF3">
    <property type="entry name" value="UDP-GLCNAC:BETAGAL BETA-1,3-N-ACETYLGLUCOSAMINYLTRANSFERASE-LIKE PROTEIN 1"/>
    <property type="match status" value="1"/>
</dbReference>
<reference evidence="2 3" key="1">
    <citation type="submission" date="2018-08" db="EMBL/GenBank/DDBJ databases">
        <title>A genome reference for cultivated species of the human gut microbiota.</title>
        <authorList>
            <person name="Zou Y."/>
            <person name="Xue W."/>
            <person name="Luo G."/>
        </authorList>
    </citation>
    <scope>NUCLEOTIDE SEQUENCE [LARGE SCALE GENOMIC DNA]</scope>
    <source>
        <strain evidence="2 3">OF01-1</strain>
    </source>
</reference>
<keyword evidence="2" id="KW-0808">Transferase</keyword>
<dbReference type="PANTHER" id="PTHR22916">
    <property type="entry name" value="GLYCOSYLTRANSFERASE"/>
    <property type="match status" value="1"/>
</dbReference>
<proteinExistence type="predicted"/>
<comment type="caution">
    <text evidence="2">The sequence shown here is derived from an EMBL/GenBank/DDBJ whole genome shotgun (WGS) entry which is preliminary data.</text>
</comment>
<name>A0A413JVN9_BACFG</name>